<dbReference type="AlphaFoldDB" id="A0A542Y2W6"/>
<keyword evidence="5 9" id="KW-0028">Amino-acid biosynthesis</keyword>
<dbReference type="Pfam" id="PF00697">
    <property type="entry name" value="PRAI"/>
    <property type="match status" value="1"/>
</dbReference>
<dbReference type="GO" id="GO:0004640">
    <property type="term" value="F:phosphoribosylanthranilate isomerase activity"/>
    <property type="evidence" value="ECO:0007669"/>
    <property type="project" value="UniProtKB-UniRule"/>
</dbReference>
<dbReference type="InterPro" id="IPR013785">
    <property type="entry name" value="Aldolase_TIM"/>
</dbReference>
<organism evidence="11 12">
    <name type="scientific">Leucobacter komagatae</name>
    <dbReference type="NCBI Taxonomy" id="55969"/>
    <lineage>
        <taxon>Bacteria</taxon>
        <taxon>Bacillati</taxon>
        <taxon>Actinomycetota</taxon>
        <taxon>Actinomycetes</taxon>
        <taxon>Micrococcales</taxon>
        <taxon>Microbacteriaceae</taxon>
        <taxon>Leucobacter</taxon>
    </lineage>
</organism>
<keyword evidence="6 9" id="KW-0822">Tryptophan biosynthesis</keyword>
<dbReference type="InterPro" id="IPR001240">
    <property type="entry name" value="PRAI_dom"/>
</dbReference>
<dbReference type="EMBL" id="VFON01000001">
    <property type="protein sequence ID" value="TQL42424.1"/>
    <property type="molecule type" value="Genomic_DNA"/>
</dbReference>
<dbReference type="PANTHER" id="PTHR42894:SF1">
    <property type="entry name" value="N-(5'-PHOSPHORIBOSYL)ANTHRANILATE ISOMERASE"/>
    <property type="match status" value="1"/>
</dbReference>
<name>A0A542Y2W6_9MICO</name>
<evidence type="ECO:0000256" key="7">
    <source>
        <dbReference type="ARBA" id="ARBA00023141"/>
    </source>
</evidence>
<dbReference type="GO" id="GO:0000162">
    <property type="term" value="P:L-tryptophan biosynthetic process"/>
    <property type="evidence" value="ECO:0007669"/>
    <property type="project" value="UniProtKB-UniRule"/>
</dbReference>
<protein>
    <recommendedName>
        <fullName evidence="4 9">N-(5'-phosphoribosyl)anthranilate isomerase</fullName>
        <shortName evidence="9">PRAI</shortName>
        <ecNumber evidence="3 9">5.3.1.24</ecNumber>
    </recommendedName>
</protein>
<keyword evidence="8 9" id="KW-0413">Isomerase</keyword>
<comment type="catalytic activity">
    <reaction evidence="1 9">
        <text>N-(5-phospho-beta-D-ribosyl)anthranilate = 1-(2-carboxyphenylamino)-1-deoxy-D-ribulose 5-phosphate</text>
        <dbReference type="Rhea" id="RHEA:21540"/>
        <dbReference type="ChEBI" id="CHEBI:18277"/>
        <dbReference type="ChEBI" id="CHEBI:58613"/>
        <dbReference type="EC" id="5.3.1.24"/>
    </reaction>
</comment>
<dbReference type="InterPro" id="IPR044643">
    <property type="entry name" value="TrpF_fam"/>
</dbReference>
<dbReference type="PANTHER" id="PTHR42894">
    <property type="entry name" value="N-(5'-PHOSPHORIBOSYL)ANTHRANILATE ISOMERASE"/>
    <property type="match status" value="1"/>
</dbReference>
<dbReference type="HAMAP" id="MF_00135">
    <property type="entry name" value="PRAI"/>
    <property type="match status" value="1"/>
</dbReference>
<evidence type="ECO:0000256" key="3">
    <source>
        <dbReference type="ARBA" id="ARBA00012572"/>
    </source>
</evidence>
<comment type="similarity">
    <text evidence="9">Belongs to the TrpF family.</text>
</comment>
<dbReference type="CDD" id="cd00405">
    <property type="entry name" value="PRAI"/>
    <property type="match status" value="1"/>
</dbReference>
<dbReference type="SUPFAM" id="SSF51366">
    <property type="entry name" value="Ribulose-phoshate binding barrel"/>
    <property type="match status" value="1"/>
</dbReference>
<proteinExistence type="inferred from homology"/>
<reference evidence="11 12" key="1">
    <citation type="submission" date="2019-06" db="EMBL/GenBank/DDBJ databases">
        <title>Sequencing the genomes of 1000 actinobacteria strains.</title>
        <authorList>
            <person name="Klenk H.-P."/>
        </authorList>
    </citation>
    <scope>NUCLEOTIDE SEQUENCE [LARGE SCALE GENOMIC DNA]</scope>
    <source>
        <strain evidence="11 12">DSM 8803</strain>
    </source>
</reference>
<evidence type="ECO:0000259" key="10">
    <source>
        <dbReference type="Pfam" id="PF00697"/>
    </source>
</evidence>
<keyword evidence="12" id="KW-1185">Reference proteome</keyword>
<evidence type="ECO:0000256" key="4">
    <source>
        <dbReference type="ARBA" id="ARBA00022272"/>
    </source>
</evidence>
<evidence type="ECO:0000256" key="9">
    <source>
        <dbReference type="HAMAP-Rule" id="MF_00135"/>
    </source>
</evidence>
<evidence type="ECO:0000256" key="1">
    <source>
        <dbReference type="ARBA" id="ARBA00001164"/>
    </source>
</evidence>
<gene>
    <name evidence="9" type="primary">trpF</name>
    <name evidence="11" type="ORF">FB468_0417</name>
</gene>
<dbReference type="EC" id="5.3.1.24" evidence="3 9"/>
<evidence type="ECO:0000313" key="12">
    <source>
        <dbReference type="Proteomes" id="UP000319094"/>
    </source>
</evidence>
<dbReference type="InterPro" id="IPR011060">
    <property type="entry name" value="RibuloseP-bd_barrel"/>
</dbReference>
<accession>A0A542Y2W6</accession>
<dbReference type="UniPathway" id="UPA00035">
    <property type="reaction ID" value="UER00042"/>
</dbReference>
<comment type="caution">
    <text evidence="11">The sequence shown here is derived from an EMBL/GenBank/DDBJ whole genome shotgun (WGS) entry which is preliminary data.</text>
</comment>
<comment type="pathway">
    <text evidence="2 9">Amino-acid biosynthesis; L-tryptophan biosynthesis; L-tryptophan from chorismate: step 3/5.</text>
</comment>
<evidence type="ECO:0000313" key="11">
    <source>
        <dbReference type="EMBL" id="TQL42424.1"/>
    </source>
</evidence>
<dbReference type="Gene3D" id="3.20.20.70">
    <property type="entry name" value="Aldolase class I"/>
    <property type="match status" value="1"/>
</dbReference>
<evidence type="ECO:0000256" key="6">
    <source>
        <dbReference type="ARBA" id="ARBA00022822"/>
    </source>
</evidence>
<evidence type="ECO:0000256" key="8">
    <source>
        <dbReference type="ARBA" id="ARBA00023235"/>
    </source>
</evidence>
<sequence>MSGMYVKICGLRAPEHATTAALAGADAVGVVMSDRSPRHATEAQALAVIAAAKAARPAVDTVLVVREMGATEAAETASRLGFDVLQLHGGYTAEEFAAAAAVHPRVWRAASLATTPNLRAGDYGEERLLVDGAAAGSGEAWDLGLIAGAELGDDWLLAGGLDPENVAPAIRAALPGGVDVSSGVEVAPGLKSGDLIEQFIAAARAAA</sequence>
<keyword evidence="7 9" id="KW-0057">Aromatic amino acid biosynthesis</keyword>
<dbReference type="Proteomes" id="UP000319094">
    <property type="component" value="Unassembled WGS sequence"/>
</dbReference>
<evidence type="ECO:0000256" key="2">
    <source>
        <dbReference type="ARBA" id="ARBA00004664"/>
    </source>
</evidence>
<feature type="domain" description="N-(5'phosphoribosyl) anthranilate isomerase (PRAI)" evidence="10">
    <location>
        <begin position="6"/>
        <end position="201"/>
    </location>
</feature>
<evidence type="ECO:0000256" key="5">
    <source>
        <dbReference type="ARBA" id="ARBA00022605"/>
    </source>
</evidence>